<dbReference type="Pfam" id="PF13144">
    <property type="entry name" value="ChapFlgA"/>
    <property type="match status" value="1"/>
</dbReference>
<dbReference type="Gene3D" id="3.90.1210.10">
    <property type="entry name" value="Antifreeze-like/N-acetylneuraminic acid synthase C-terminal domain"/>
    <property type="match status" value="1"/>
</dbReference>
<dbReference type="GO" id="GO:0044780">
    <property type="term" value="P:bacterial-type flagellum assembly"/>
    <property type="evidence" value="ECO:0007669"/>
    <property type="project" value="InterPro"/>
</dbReference>
<feature type="chain" id="PRO_5013763383" evidence="4">
    <location>
        <begin position="22"/>
        <end position="254"/>
    </location>
</feature>
<feature type="signal peptide" evidence="4">
    <location>
        <begin position="1"/>
        <end position="21"/>
    </location>
</feature>
<keyword evidence="7" id="KW-1185">Reference proteome</keyword>
<keyword evidence="6" id="KW-0282">Flagellum</keyword>
<dbReference type="Proteomes" id="UP000228945">
    <property type="component" value="Chromosome"/>
</dbReference>
<reference evidence="6 7" key="1">
    <citation type="submission" date="2017-10" db="EMBL/GenBank/DDBJ databases">
        <title>Genome sequence of Caulobacter mirabilis FWC38.</title>
        <authorList>
            <person name="Fiebig A."/>
            <person name="Crosson S."/>
        </authorList>
    </citation>
    <scope>NUCLEOTIDE SEQUENCE [LARGE SCALE GENOMIC DNA]</scope>
    <source>
        <strain evidence="6 7">FWC 38</strain>
    </source>
</reference>
<dbReference type="SMART" id="SM00858">
    <property type="entry name" value="SAF"/>
    <property type="match status" value="1"/>
</dbReference>
<dbReference type="KEGG" id="cmb:CSW64_15580"/>
<dbReference type="CDD" id="cd11614">
    <property type="entry name" value="SAF_CpaB_FlgA_like"/>
    <property type="match status" value="1"/>
</dbReference>
<keyword evidence="2 4" id="KW-0732">Signal</keyword>
<dbReference type="OrthoDB" id="7171936at2"/>
<protein>
    <submittedName>
        <fullName evidence="6">Flagella basal body P-ring formation protein FlgA</fullName>
    </submittedName>
</protein>
<accession>A0A2D2B0C1</accession>
<keyword evidence="3" id="KW-0574">Periplasm</keyword>
<evidence type="ECO:0000313" key="6">
    <source>
        <dbReference type="EMBL" id="ATQ43712.1"/>
    </source>
</evidence>
<evidence type="ECO:0000256" key="1">
    <source>
        <dbReference type="ARBA" id="ARBA00004418"/>
    </source>
</evidence>
<name>A0A2D2B0C1_9CAUL</name>
<sequence>MRRLALIPAACAILAASPALAGPVSLWPEVSDSDGRVTLGDIFEGAGAASDILVANRTGPTVVLDALAVQQLARRSGLDWDNSQGIRRIIVRAGAGPAPVSTTADRAGAASAARGNVEILTWARNLNPGEVIQPQDLVWGKAVGAAGDAPRDPDAVIGMSVRRPLREGAPVSMRDIAAQQAVKRGELVNVTWSDGSITLTLQGKAVTDAAVGQTFSVQNLASKKIVEAVAVSPGQAVTGPEAQRLKAAALYAAR</sequence>
<keyword evidence="6" id="KW-0969">Cilium</keyword>
<proteinExistence type="predicted"/>
<dbReference type="AlphaFoldDB" id="A0A2D2B0C1"/>
<dbReference type="InterPro" id="IPR039246">
    <property type="entry name" value="Flagellar_FlgA"/>
</dbReference>
<dbReference type="RefSeq" id="WP_099622961.1">
    <property type="nucleotide sequence ID" value="NZ_CP024201.1"/>
</dbReference>
<dbReference type="InterPro" id="IPR017585">
    <property type="entry name" value="SAF_FlgA"/>
</dbReference>
<evidence type="ECO:0000313" key="7">
    <source>
        <dbReference type="Proteomes" id="UP000228945"/>
    </source>
</evidence>
<comment type="subcellular location">
    <subcellularLocation>
        <location evidence="1">Periplasm</location>
    </subcellularLocation>
</comment>
<dbReference type="GO" id="GO:0042597">
    <property type="term" value="C:periplasmic space"/>
    <property type="evidence" value="ECO:0007669"/>
    <property type="project" value="UniProtKB-SubCell"/>
</dbReference>
<dbReference type="Gene3D" id="2.30.30.760">
    <property type="match status" value="1"/>
</dbReference>
<evidence type="ECO:0000256" key="4">
    <source>
        <dbReference type="SAM" id="SignalP"/>
    </source>
</evidence>
<dbReference type="PANTHER" id="PTHR36307">
    <property type="entry name" value="FLAGELLA BASAL BODY P-RING FORMATION PROTEIN FLGA"/>
    <property type="match status" value="1"/>
</dbReference>
<dbReference type="EMBL" id="CP024201">
    <property type="protein sequence ID" value="ATQ43712.1"/>
    <property type="molecule type" value="Genomic_DNA"/>
</dbReference>
<dbReference type="InterPro" id="IPR013974">
    <property type="entry name" value="SAF"/>
</dbReference>
<feature type="domain" description="SAF" evidence="5">
    <location>
        <begin position="117"/>
        <end position="177"/>
    </location>
</feature>
<gene>
    <name evidence="6" type="primary">flgA</name>
    <name evidence="6" type="ORF">CSW64_15580</name>
</gene>
<evidence type="ECO:0000259" key="5">
    <source>
        <dbReference type="SMART" id="SM00858"/>
    </source>
</evidence>
<evidence type="ECO:0000256" key="3">
    <source>
        <dbReference type="ARBA" id="ARBA00022764"/>
    </source>
</evidence>
<dbReference type="NCBIfam" id="TIGR03170">
    <property type="entry name" value="flgA_cterm"/>
    <property type="match status" value="1"/>
</dbReference>
<organism evidence="6 7">
    <name type="scientific">Caulobacter mirabilis</name>
    <dbReference type="NCBI Taxonomy" id="69666"/>
    <lineage>
        <taxon>Bacteria</taxon>
        <taxon>Pseudomonadati</taxon>
        <taxon>Pseudomonadota</taxon>
        <taxon>Alphaproteobacteria</taxon>
        <taxon>Caulobacterales</taxon>
        <taxon>Caulobacteraceae</taxon>
        <taxon>Caulobacter</taxon>
    </lineage>
</organism>
<dbReference type="PANTHER" id="PTHR36307:SF1">
    <property type="entry name" value="FLAGELLA BASAL BODY P-RING FORMATION PROTEIN FLGA"/>
    <property type="match status" value="1"/>
</dbReference>
<evidence type="ECO:0000256" key="2">
    <source>
        <dbReference type="ARBA" id="ARBA00022729"/>
    </source>
</evidence>
<keyword evidence="6" id="KW-0966">Cell projection</keyword>